<sequence>MLRWESLLLLFLTVAHSKEASRASRGNQGEKDRDDAWDFERAIPTPHSSKPVITTTPRLPVTTQAPAPGYPFPAPFPHPNPLPIYPAPQPNPIQPYNPFNPYPSDDHYATAPNGHLPSIGHPVQGPPRTAYGQGFKRVTCRCCCREETITPRFRVHCHQPTPQPPCDCRCATRCGSTGGCNTPNYPIAPIGPSDCGRRLFDPDCNRVPTQYGGQPVEIPPFLNSEGLPDQQPEYPLGSEPYPTAATTFPIQTTTKSSSTVALTAALALLIAKGLFA</sequence>
<feature type="signal peptide" evidence="1">
    <location>
        <begin position="1"/>
        <end position="17"/>
    </location>
</feature>
<proteinExistence type="predicted"/>
<evidence type="ECO:0000313" key="2">
    <source>
        <dbReference type="Proteomes" id="UP000887575"/>
    </source>
</evidence>
<accession>A0AAF3F4Z4</accession>
<protein>
    <submittedName>
        <fullName evidence="3">Uncharacterized protein</fullName>
    </submittedName>
</protein>
<feature type="chain" id="PRO_5041989574" evidence="1">
    <location>
        <begin position="18"/>
        <end position="276"/>
    </location>
</feature>
<dbReference type="WBParaSite" id="MBELARI_LOCUS21629">
    <property type="protein sequence ID" value="MBELARI_LOCUS21629"/>
    <property type="gene ID" value="MBELARI_LOCUS21629"/>
</dbReference>
<evidence type="ECO:0000256" key="1">
    <source>
        <dbReference type="SAM" id="SignalP"/>
    </source>
</evidence>
<name>A0AAF3F4Z4_9BILA</name>
<reference evidence="3" key="1">
    <citation type="submission" date="2024-02" db="UniProtKB">
        <authorList>
            <consortium name="WormBaseParasite"/>
        </authorList>
    </citation>
    <scope>IDENTIFICATION</scope>
</reference>
<evidence type="ECO:0000313" key="3">
    <source>
        <dbReference type="WBParaSite" id="MBELARI_LOCUS21629"/>
    </source>
</evidence>
<keyword evidence="1" id="KW-0732">Signal</keyword>
<dbReference type="Proteomes" id="UP000887575">
    <property type="component" value="Unassembled WGS sequence"/>
</dbReference>
<keyword evidence="2" id="KW-1185">Reference proteome</keyword>
<dbReference type="AlphaFoldDB" id="A0AAF3F4Z4"/>
<organism evidence="2 3">
    <name type="scientific">Mesorhabditis belari</name>
    <dbReference type="NCBI Taxonomy" id="2138241"/>
    <lineage>
        <taxon>Eukaryota</taxon>
        <taxon>Metazoa</taxon>
        <taxon>Ecdysozoa</taxon>
        <taxon>Nematoda</taxon>
        <taxon>Chromadorea</taxon>
        <taxon>Rhabditida</taxon>
        <taxon>Rhabditina</taxon>
        <taxon>Rhabditomorpha</taxon>
        <taxon>Rhabditoidea</taxon>
        <taxon>Rhabditidae</taxon>
        <taxon>Mesorhabditinae</taxon>
        <taxon>Mesorhabditis</taxon>
    </lineage>
</organism>